<protein>
    <submittedName>
        <fullName evidence="1">Uncharacterized protein</fullName>
    </submittedName>
</protein>
<dbReference type="AlphaFoldDB" id="A0A1X7V0T0"/>
<proteinExistence type="predicted"/>
<dbReference type="InParanoid" id="A0A1X7V0T0"/>
<reference evidence="1" key="1">
    <citation type="submission" date="2017-05" db="UniProtKB">
        <authorList>
            <consortium name="EnsemblMetazoa"/>
        </authorList>
    </citation>
    <scope>IDENTIFICATION</scope>
</reference>
<organism evidence="1">
    <name type="scientific">Amphimedon queenslandica</name>
    <name type="common">Sponge</name>
    <dbReference type="NCBI Taxonomy" id="400682"/>
    <lineage>
        <taxon>Eukaryota</taxon>
        <taxon>Metazoa</taxon>
        <taxon>Porifera</taxon>
        <taxon>Demospongiae</taxon>
        <taxon>Heteroscleromorpha</taxon>
        <taxon>Haplosclerida</taxon>
        <taxon>Niphatidae</taxon>
        <taxon>Amphimedon</taxon>
    </lineage>
</organism>
<sequence length="49" mass="5787">MFGVNHMLEVDRYSGLIVAHTIMPIKSNLMVYENIYRKALLDYGLWEQI</sequence>
<accession>A0A1X7V0T0</accession>
<name>A0A1X7V0T0_AMPQE</name>
<evidence type="ECO:0000313" key="1">
    <source>
        <dbReference type="EnsemblMetazoa" id="Aqu2.1.33192_001"/>
    </source>
</evidence>
<dbReference type="EnsemblMetazoa" id="Aqu2.1.33192_001">
    <property type="protein sequence ID" value="Aqu2.1.33192_001"/>
    <property type="gene ID" value="Aqu2.1.33192"/>
</dbReference>